<keyword evidence="3" id="KW-0072">Autophagy</keyword>
<dbReference type="EMBL" id="CP034457">
    <property type="protein sequence ID" value="QBM87306.1"/>
    <property type="molecule type" value="Genomic_DNA"/>
</dbReference>
<dbReference type="PANTHER" id="PTHR13292">
    <property type="entry name" value="AUTOPHAGY-RELATED PROTEIN 101"/>
    <property type="match status" value="1"/>
</dbReference>
<dbReference type="Proteomes" id="UP000292447">
    <property type="component" value="Chromosome II"/>
</dbReference>
<proteinExistence type="inferred from homology"/>
<dbReference type="AlphaFoldDB" id="A0A4P6XM46"/>
<dbReference type="GO" id="GO:0000045">
    <property type="term" value="P:autophagosome assembly"/>
    <property type="evidence" value="ECO:0007669"/>
    <property type="project" value="TreeGrafter"/>
</dbReference>
<comment type="similarity">
    <text evidence="1">Belongs to the ATG101 family.</text>
</comment>
<evidence type="ECO:0000256" key="2">
    <source>
        <dbReference type="ARBA" id="ARBA00018874"/>
    </source>
</evidence>
<dbReference type="GO" id="GO:0000407">
    <property type="term" value="C:phagophore assembly site"/>
    <property type="evidence" value="ECO:0007669"/>
    <property type="project" value="TreeGrafter"/>
</dbReference>
<reference evidence="5" key="1">
    <citation type="submission" date="2019-03" db="EMBL/GenBank/DDBJ databases">
        <title>Snf2 controls pulcherriminic acid biosynthesis and connects pigmentation and antifungal activity of the yeast Metschnikowia pulcherrima.</title>
        <authorList>
            <person name="Gore-Lloyd D."/>
            <person name="Sumann I."/>
            <person name="Brachmann A.O."/>
            <person name="Schneeberger K."/>
            <person name="Ortiz-Merino R.A."/>
            <person name="Moreno-Beltran M."/>
            <person name="Schlaefli M."/>
            <person name="Kirner P."/>
            <person name="Santos Kron A."/>
            <person name="Wolfe K.H."/>
            <person name="Piel J."/>
            <person name="Ahrens C.H."/>
            <person name="Henk D."/>
            <person name="Freimoser F.M."/>
        </authorList>
    </citation>
    <scope>NUCLEOTIDE SEQUENCE [LARGE SCALE GENOMIC DNA]</scope>
    <source>
        <strain evidence="5">APC 1.2</strain>
    </source>
</reference>
<accession>A0A4P6XM46</accession>
<keyword evidence="5" id="KW-1185">Reference proteome</keyword>
<evidence type="ECO:0000256" key="1">
    <source>
        <dbReference type="ARBA" id="ARBA00007130"/>
    </source>
</evidence>
<dbReference type="STRING" id="2163413.A0A4P6XM46"/>
<sequence length="217" mass="24410">MEFLLNLTAERSVAREALKGVLWTIFFHRLFGPVVPVTNEFLEIPYPMVVGVPDIDSAIDERIDQLIKRDFSLATHNAEPSVGQIVVLFAQKATKSKKKLGWFGHVKEEPASTVWETWTINVNCLPLLYSEHQPSGPTNAVNPAERLLRLSALSFEATLNEILNLANIHKDHIPPIMTLDVCPFPYEITVDPQLAANPPAADDETWAQYIKKLMEQI</sequence>
<dbReference type="PANTHER" id="PTHR13292:SF0">
    <property type="entry name" value="AUTOPHAGY-RELATED PROTEIN 101"/>
    <property type="match status" value="1"/>
</dbReference>
<dbReference type="GO" id="GO:0019901">
    <property type="term" value="F:protein kinase binding"/>
    <property type="evidence" value="ECO:0007669"/>
    <property type="project" value="TreeGrafter"/>
</dbReference>
<dbReference type="GO" id="GO:1990316">
    <property type="term" value="C:Atg1/ULK1 kinase complex"/>
    <property type="evidence" value="ECO:0007669"/>
    <property type="project" value="TreeGrafter"/>
</dbReference>
<gene>
    <name evidence="4" type="primary">MPUL0B05080</name>
    <name evidence="4" type="ORF">METSCH_B05080</name>
</gene>
<name>A0A4P6XM46_9ASCO</name>
<dbReference type="Pfam" id="PF07855">
    <property type="entry name" value="ATG101"/>
    <property type="match status" value="1"/>
</dbReference>
<evidence type="ECO:0000313" key="4">
    <source>
        <dbReference type="EMBL" id="QBM87306.1"/>
    </source>
</evidence>
<evidence type="ECO:0000256" key="3">
    <source>
        <dbReference type="ARBA" id="ARBA00023006"/>
    </source>
</evidence>
<organism evidence="4 5">
    <name type="scientific">Metschnikowia aff. pulcherrima</name>
    <dbReference type="NCBI Taxonomy" id="2163413"/>
    <lineage>
        <taxon>Eukaryota</taxon>
        <taxon>Fungi</taxon>
        <taxon>Dikarya</taxon>
        <taxon>Ascomycota</taxon>
        <taxon>Saccharomycotina</taxon>
        <taxon>Pichiomycetes</taxon>
        <taxon>Metschnikowiaceae</taxon>
        <taxon>Metschnikowia</taxon>
    </lineage>
</organism>
<evidence type="ECO:0000313" key="5">
    <source>
        <dbReference type="Proteomes" id="UP000292447"/>
    </source>
</evidence>
<dbReference type="InterPro" id="IPR012445">
    <property type="entry name" value="ATG101"/>
</dbReference>
<protein>
    <recommendedName>
        <fullName evidence="2">Autophagy-related protein 101</fullName>
    </recommendedName>
</protein>